<keyword evidence="4" id="KW-1185">Reference proteome</keyword>
<keyword evidence="1" id="KW-0812">Transmembrane</keyword>
<keyword evidence="1" id="KW-1133">Transmembrane helix</keyword>
<dbReference type="InterPro" id="IPR029062">
    <property type="entry name" value="Class_I_gatase-like"/>
</dbReference>
<evidence type="ECO:0000313" key="3">
    <source>
        <dbReference type="EMBL" id="MEX5728105.1"/>
    </source>
</evidence>
<dbReference type="RefSeq" id="WP_125408461.1">
    <property type="nucleotide sequence ID" value="NZ_JBEHHI010000001.1"/>
</dbReference>
<feature type="transmembrane region" description="Helical" evidence="1">
    <location>
        <begin position="226"/>
        <end position="245"/>
    </location>
</feature>
<organism evidence="3 4">
    <name type="scientific">Rhodovulum iodosum</name>
    <dbReference type="NCBI Taxonomy" id="68291"/>
    <lineage>
        <taxon>Bacteria</taxon>
        <taxon>Pseudomonadati</taxon>
        <taxon>Pseudomonadota</taxon>
        <taxon>Alphaproteobacteria</taxon>
        <taxon>Rhodobacterales</taxon>
        <taxon>Paracoccaceae</taxon>
        <taxon>Rhodovulum</taxon>
    </lineage>
</organism>
<evidence type="ECO:0000256" key="1">
    <source>
        <dbReference type="SAM" id="Phobius"/>
    </source>
</evidence>
<keyword evidence="2" id="KW-0732">Signal</keyword>
<proteinExistence type="predicted"/>
<protein>
    <recommendedName>
        <fullName evidence="5">VPLPA-CTERM sorting domain-containing protein</fullName>
    </recommendedName>
</protein>
<evidence type="ECO:0000256" key="2">
    <source>
        <dbReference type="SAM" id="SignalP"/>
    </source>
</evidence>
<accession>A0ABV3XRZ7</accession>
<gene>
    <name evidence="3" type="ORF">Ga0609869_001458</name>
</gene>
<evidence type="ECO:0008006" key="5">
    <source>
        <dbReference type="Google" id="ProtNLM"/>
    </source>
</evidence>
<sequence length="251" mass="25271">MMFKNLCFALAVAAVSAAPAMAASIGSLDSSRTYLSYQLDGGNYDDIRNAIINDGHSVTAGTGTVSAAYLAGLDVFYTGMLDTASTAPEIAALQSFVAAGGTLVIGADNTSVNSAGNYNSWFTPFGLSVTGNGASGGTWAASSDALLANGVAGTSLGFVAGTDFTAGAYTTLATDSDGDAAVVKIGYGSGWVVGLGDGNFNDDPASTQSQQFFRNIMAEADGPGEVPLPASLPLLGLGIVMIGLFKRRRSA</sequence>
<keyword evidence="1" id="KW-0472">Membrane</keyword>
<dbReference type="Gene3D" id="3.40.50.880">
    <property type="match status" value="1"/>
</dbReference>
<comment type="caution">
    <text evidence="3">The sequence shown here is derived from an EMBL/GenBank/DDBJ whole genome shotgun (WGS) entry which is preliminary data.</text>
</comment>
<name>A0ABV3XRZ7_9RHOB</name>
<evidence type="ECO:0000313" key="4">
    <source>
        <dbReference type="Proteomes" id="UP001560019"/>
    </source>
</evidence>
<feature type="signal peptide" evidence="2">
    <location>
        <begin position="1"/>
        <end position="22"/>
    </location>
</feature>
<dbReference type="Proteomes" id="UP001560019">
    <property type="component" value="Unassembled WGS sequence"/>
</dbReference>
<feature type="chain" id="PRO_5045847382" description="VPLPA-CTERM sorting domain-containing protein" evidence="2">
    <location>
        <begin position="23"/>
        <end position="251"/>
    </location>
</feature>
<dbReference type="EMBL" id="JBEHHI010000001">
    <property type="protein sequence ID" value="MEX5728105.1"/>
    <property type="molecule type" value="Genomic_DNA"/>
</dbReference>
<reference evidence="3 4" key="1">
    <citation type="submission" date="2024-06" db="EMBL/GenBank/DDBJ databases">
        <title>Genome of Rhodovulum iodosum, a marine photoferrotroph.</title>
        <authorList>
            <person name="Bianchini G."/>
            <person name="Nikeleit V."/>
            <person name="Kappler A."/>
            <person name="Bryce C."/>
            <person name="Sanchez-Baracaldo P."/>
        </authorList>
    </citation>
    <scope>NUCLEOTIDE SEQUENCE [LARGE SCALE GENOMIC DNA]</scope>
    <source>
        <strain evidence="3 4">UT/N1</strain>
    </source>
</reference>